<organism evidence="2 3">
    <name type="scientific">Cuscuta epithymum</name>
    <dbReference type="NCBI Taxonomy" id="186058"/>
    <lineage>
        <taxon>Eukaryota</taxon>
        <taxon>Viridiplantae</taxon>
        <taxon>Streptophyta</taxon>
        <taxon>Embryophyta</taxon>
        <taxon>Tracheophyta</taxon>
        <taxon>Spermatophyta</taxon>
        <taxon>Magnoliopsida</taxon>
        <taxon>eudicotyledons</taxon>
        <taxon>Gunneridae</taxon>
        <taxon>Pentapetalae</taxon>
        <taxon>asterids</taxon>
        <taxon>lamiids</taxon>
        <taxon>Solanales</taxon>
        <taxon>Convolvulaceae</taxon>
        <taxon>Cuscuteae</taxon>
        <taxon>Cuscuta</taxon>
        <taxon>Cuscuta subgen. Cuscuta</taxon>
    </lineage>
</organism>
<name>A0AAV0GI32_9ASTE</name>
<dbReference type="AlphaFoldDB" id="A0AAV0GI32"/>
<accession>A0AAV0GI32</accession>
<dbReference type="EMBL" id="CAMAPF010001119">
    <property type="protein sequence ID" value="CAH9146978.1"/>
    <property type="molecule type" value="Genomic_DNA"/>
</dbReference>
<evidence type="ECO:0000256" key="1">
    <source>
        <dbReference type="SAM" id="Phobius"/>
    </source>
</evidence>
<feature type="transmembrane region" description="Helical" evidence="1">
    <location>
        <begin position="103"/>
        <end position="127"/>
    </location>
</feature>
<proteinExistence type="predicted"/>
<reference evidence="2" key="1">
    <citation type="submission" date="2022-07" db="EMBL/GenBank/DDBJ databases">
        <authorList>
            <person name="Macas J."/>
            <person name="Novak P."/>
            <person name="Neumann P."/>
        </authorList>
    </citation>
    <scope>NUCLEOTIDE SEQUENCE</scope>
</reference>
<gene>
    <name evidence="2" type="ORF">CEPIT_LOCUS43386</name>
</gene>
<keyword evidence="1" id="KW-0472">Membrane</keyword>
<comment type="caution">
    <text evidence="2">The sequence shown here is derived from an EMBL/GenBank/DDBJ whole genome shotgun (WGS) entry which is preliminary data.</text>
</comment>
<dbReference type="Proteomes" id="UP001152523">
    <property type="component" value="Unassembled WGS sequence"/>
</dbReference>
<sequence length="133" mass="15656">MRKRRGLLLTLVEMKRARSEPETLNGWSRRKAVQRSWIRPPPEPPPGPPLQDFSFKVEDLGLEELRAGSGDLFWEKEDEEMLTHPPPELPPWRNCASRVWKSISIFVLVCLCFYFDIHVVLVVRYVFFVKLLH</sequence>
<evidence type="ECO:0000313" key="3">
    <source>
        <dbReference type="Proteomes" id="UP001152523"/>
    </source>
</evidence>
<keyword evidence="1" id="KW-1133">Transmembrane helix</keyword>
<keyword evidence="1" id="KW-0812">Transmembrane</keyword>
<keyword evidence="3" id="KW-1185">Reference proteome</keyword>
<protein>
    <submittedName>
        <fullName evidence="2">Uncharacterized protein</fullName>
    </submittedName>
</protein>
<evidence type="ECO:0000313" key="2">
    <source>
        <dbReference type="EMBL" id="CAH9146978.1"/>
    </source>
</evidence>